<protein>
    <recommendedName>
        <fullName evidence="10">C2H2-type domain-containing protein</fullName>
    </recommendedName>
</protein>
<reference evidence="11 12" key="1">
    <citation type="submission" date="2016-07" db="EMBL/GenBank/DDBJ databases">
        <title>Pervasive Adenine N6-methylation of Active Genes in Fungi.</title>
        <authorList>
            <consortium name="DOE Joint Genome Institute"/>
            <person name="Mondo S.J."/>
            <person name="Dannebaum R.O."/>
            <person name="Kuo R.C."/>
            <person name="Labutti K."/>
            <person name="Haridas S."/>
            <person name="Kuo A."/>
            <person name="Salamov A."/>
            <person name="Ahrendt S.R."/>
            <person name="Lipzen A."/>
            <person name="Sullivan W."/>
            <person name="Andreopoulos W.B."/>
            <person name="Clum A."/>
            <person name="Lindquist E."/>
            <person name="Daum C."/>
            <person name="Ramamoorthy G.K."/>
            <person name="Gryganskyi A."/>
            <person name="Culley D."/>
            <person name="Magnuson J.K."/>
            <person name="James T.Y."/>
            <person name="O'Malley M.A."/>
            <person name="Stajich J.E."/>
            <person name="Spatafora J.W."/>
            <person name="Visel A."/>
            <person name="Grigoriev I.V."/>
        </authorList>
    </citation>
    <scope>NUCLEOTIDE SEQUENCE [LARGE SCALE GENOMIC DNA]</scope>
    <source>
        <strain evidence="11 12">NRRL 2496</strain>
    </source>
</reference>
<dbReference type="SUPFAM" id="SSF57667">
    <property type="entry name" value="beta-beta-alpha zinc fingers"/>
    <property type="match status" value="1"/>
</dbReference>
<dbReference type="GO" id="GO:0000978">
    <property type="term" value="F:RNA polymerase II cis-regulatory region sequence-specific DNA binding"/>
    <property type="evidence" value="ECO:0007669"/>
    <property type="project" value="TreeGrafter"/>
</dbReference>
<dbReference type="FunFam" id="3.30.160.60:FF:002343">
    <property type="entry name" value="Zinc finger protein 33A"/>
    <property type="match status" value="1"/>
</dbReference>
<keyword evidence="4 9" id="KW-0863">Zinc-finger</keyword>
<dbReference type="GO" id="GO:0005737">
    <property type="term" value="C:cytoplasm"/>
    <property type="evidence" value="ECO:0007669"/>
    <property type="project" value="TreeGrafter"/>
</dbReference>
<dbReference type="AlphaFoldDB" id="A0A1X2HSQ4"/>
<dbReference type="InterPro" id="IPR036236">
    <property type="entry name" value="Znf_C2H2_sf"/>
</dbReference>
<evidence type="ECO:0000256" key="2">
    <source>
        <dbReference type="ARBA" id="ARBA00022723"/>
    </source>
</evidence>
<dbReference type="GO" id="GO:0000433">
    <property type="term" value="P:carbon catabolite repression of transcription from RNA polymerase II promoter by glucose"/>
    <property type="evidence" value="ECO:0007669"/>
    <property type="project" value="TreeGrafter"/>
</dbReference>
<keyword evidence="3" id="KW-0677">Repeat</keyword>
<evidence type="ECO:0000256" key="3">
    <source>
        <dbReference type="ARBA" id="ARBA00022737"/>
    </source>
</evidence>
<evidence type="ECO:0000256" key="5">
    <source>
        <dbReference type="ARBA" id="ARBA00022833"/>
    </source>
</evidence>
<evidence type="ECO:0000256" key="6">
    <source>
        <dbReference type="ARBA" id="ARBA00023015"/>
    </source>
</evidence>
<dbReference type="InterPro" id="IPR013087">
    <property type="entry name" value="Znf_C2H2_type"/>
</dbReference>
<dbReference type="InterPro" id="IPR051007">
    <property type="entry name" value="creA/MIG_C2H2-ZnF"/>
</dbReference>
<feature type="domain" description="C2H2-type" evidence="10">
    <location>
        <begin position="17"/>
        <end position="47"/>
    </location>
</feature>
<feature type="domain" description="C2H2-type" evidence="10">
    <location>
        <begin position="48"/>
        <end position="77"/>
    </location>
</feature>
<keyword evidence="7" id="KW-0804">Transcription</keyword>
<evidence type="ECO:0000313" key="12">
    <source>
        <dbReference type="Proteomes" id="UP000242180"/>
    </source>
</evidence>
<evidence type="ECO:0000259" key="10">
    <source>
        <dbReference type="PROSITE" id="PS50157"/>
    </source>
</evidence>
<keyword evidence="5" id="KW-0862">Zinc</keyword>
<dbReference type="PROSITE" id="PS50157">
    <property type="entry name" value="ZINC_FINGER_C2H2_2"/>
    <property type="match status" value="2"/>
</dbReference>
<gene>
    <name evidence="11" type="ORF">BCR43DRAFT_519923</name>
</gene>
<comment type="caution">
    <text evidence="11">The sequence shown here is derived from an EMBL/GenBank/DDBJ whole genome shotgun (WGS) entry which is preliminary data.</text>
</comment>
<keyword evidence="6" id="KW-0805">Transcription regulation</keyword>
<evidence type="ECO:0000256" key="8">
    <source>
        <dbReference type="ARBA" id="ARBA00023242"/>
    </source>
</evidence>
<evidence type="ECO:0000256" key="7">
    <source>
        <dbReference type="ARBA" id="ARBA00023163"/>
    </source>
</evidence>
<evidence type="ECO:0000313" key="11">
    <source>
        <dbReference type="EMBL" id="ORZ02635.1"/>
    </source>
</evidence>
<evidence type="ECO:0000256" key="9">
    <source>
        <dbReference type="PROSITE-ProRule" id="PRU00042"/>
    </source>
</evidence>
<dbReference type="Pfam" id="PF00096">
    <property type="entry name" value="zf-C2H2"/>
    <property type="match status" value="1"/>
</dbReference>
<accession>A0A1X2HSQ4</accession>
<dbReference type="PROSITE" id="PS00028">
    <property type="entry name" value="ZINC_FINGER_C2H2_1"/>
    <property type="match status" value="1"/>
</dbReference>
<keyword evidence="12" id="KW-1185">Reference proteome</keyword>
<dbReference type="EMBL" id="MCGN01000001">
    <property type="protein sequence ID" value="ORZ02635.1"/>
    <property type="molecule type" value="Genomic_DNA"/>
</dbReference>
<dbReference type="STRING" id="13706.A0A1X2HSQ4"/>
<proteinExistence type="predicted"/>
<dbReference type="GO" id="GO:0005634">
    <property type="term" value="C:nucleus"/>
    <property type="evidence" value="ECO:0007669"/>
    <property type="project" value="UniProtKB-SubCell"/>
</dbReference>
<dbReference type="OMA" id="NEGFNEQ"/>
<dbReference type="GO" id="GO:0008270">
    <property type="term" value="F:zinc ion binding"/>
    <property type="evidence" value="ECO:0007669"/>
    <property type="project" value="UniProtKB-KW"/>
</dbReference>
<sequence length="185" mass="21049">MPARRTSRHSPHKPKLFQCTGFGDCKMVFTRSEHLARHTRKHTGEKPFGCIVPGCARRFSRFDNMMQHTQTHRPCQERKGSVHHEVELIKPNDHTTSFEQKTGPSYESSGLLSPVSLGSPTLDDIPQRRLSVADLCNEQCQEEPSVHLTQDEFEALEGFALFRESPIFEQSLRDLASVAHIETTH</sequence>
<dbReference type="PANTHER" id="PTHR47428">
    <property type="entry name" value="REGULATORY PROTEIN MIG1-RELATED"/>
    <property type="match status" value="1"/>
</dbReference>
<keyword evidence="8" id="KW-0539">Nucleus</keyword>
<dbReference type="OrthoDB" id="10018191at2759"/>
<comment type="subcellular location">
    <subcellularLocation>
        <location evidence="1">Nucleus</location>
    </subcellularLocation>
</comment>
<dbReference type="Gene3D" id="3.30.160.60">
    <property type="entry name" value="Classic Zinc Finger"/>
    <property type="match status" value="2"/>
</dbReference>
<keyword evidence="2" id="KW-0479">Metal-binding</keyword>
<evidence type="ECO:0000256" key="4">
    <source>
        <dbReference type="ARBA" id="ARBA00022771"/>
    </source>
</evidence>
<dbReference type="InParanoid" id="A0A1X2HSQ4"/>
<organism evidence="11 12">
    <name type="scientific">Syncephalastrum racemosum</name>
    <name type="common">Filamentous fungus</name>
    <dbReference type="NCBI Taxonomy" id="13706"/>
    <lineage>
        <taxon>Eukaryota</taxon>
        <taxon>Fungi</taxon>
        <taxon>Fungi incertae sedis</taxon>
        <taxon>Mucoromycota</taxon>
        <taxon>Mucoromycotina</taxon>
        <taxon>Mucoromycetes</taxon>
        <taxon>Mucorales</taxon>
        <taxon>Syncephalastraceae</taxon>
        <taxon>Syncephalastrum</taxon>
    </lineage>
</organism>
<evidence type="ECO:0000256" key="1">
    <source>
        <dbReference type="ARBA" id="ARBA00004123"/>
    </source>
</evidence>
<dbReference type="Proteomes" id="UP000242180">
    <property type="component" value="Unassembled WGS sequence"/>
</dbReference>
<dbReference type="PANTHER" id="PTHR47428:SF2">
    <property type="entry name" value="ZINC FINGER PROTEIN RSV1"/>
    <property type="match status" value="1"/>
</dbReference>
<name>A0A1X2HSQ4_SYNRA</name>
<dbReference type="SMART" id="SM00355">
    <property type="entry name" value="ZnF_C2H2"/>
    <property type="match status" value="2"/>
</dbReference>